<sequence length="62" mass="6735">MMKIKWPFLILAILATICIGSIGISIAEKSILGIVAAIIILCGIMGFGFTQKKKWREAGKLD</sequence>
<keyword evidence="1" id="KW-1133">Transmembrane helix</keyword>
<keyword evidence="1" id="KW-0472">Membrane</keyword>
<dbReference type="InterPro" id="IPR035211">
    <property type="entry name" value="DUF5325"/>
</dbReference>
<name>A0A398BEJ8_9BACI</name>
<evidence type="ECO:0000313" key="3">
    <source>
        <dbReference type="Proteomes" id="UP000266016"/>
    </source>
</evidence>
<proteinExistence type="predicted"/>
<feature type="transmembrane region" description="Helical" evidence="1">
    <location>
        <begin position="30"/>
        <end position="50"/>
    </location>
</feature>
<comment type="caution">
    <text evidence="2">The sequence shown here is derived from an EMBL/GenBank/DDBJ whole genome shotgun (WGS) entry which is preliminary data.</text>
</comment>
<evidence type="ECO:0008006" key="4">
    <source>
        <dbReference type="Google" id="ProtNLM"/>
    </source>
</evidence>
<dbReference type="Proteomes" id="UP000266016">
    <property type="component" value="Unassembled WGS sequence"/>
</dbReference>
<accession>A0A398BEJ8</accession>
<gene>
    <name evidence="2" type="ORF">D1953_05560</name>
</gene>
<keyword evidence="3" id="KW-1185">Reference proteome</keyword>
<dbReference type="EMBL" id="QWVS01000011">
    <property type="protein sequence ID" value="RID87701.1"/>
    <property type="molecule type" value="Genomic_DNA"/>
</dbReference>
<reference evidence="2 3" key="1">
    <citation type="submission" date="2018-08" db="EMBL/GenBank/DDBJ databases">
        <title>Bacillus jemisoniae sp. nov., Bacillus chryseoplanitiae sp. nov., Bacillus resnikiae sp. nov., and Bacillus frankliniae sp. nov., isolated from Viking spacecraft and associated surfaces.</title>
        <authorList>
            <person name="Seuylemezian A."/>
            <person name="Vaishampayan P."/>
        </authorList>
    </citation>
    <scope>NUCLEOTIDE SEQUENCE [LARGE SCALE GENOMIC DNA]</scope>
    <source>
        <strain evidence="2 3">MA001</strain>
    </source>
</reference>
<keyword evidence="1" id="KW-0812">Transmembrane</keyword>
<organism evidence="2 3">
    <name type="scientific">Peribacillus asahii</name>
    <dbReference type="NCBI Taxonomy" id="228899"/>
    <lineage>
        <taxon>Bacteria</taxon>
        <taxon>Bacillati</taxon>
        <taxon>Bacillota</taxon>
        <taxon>Bacilli</taxon>
        <taxon>Bacillales</taxon>
        <taxon>Bacillaceae</taxon>
        <taxon>Peribacillus</taxon>
    </lineage>
</organism>
<dbReference type="Pfam" id="PF17259">
    <property type="entry name" value="DUF5325"/>
    <property type="match status" value="1"/>
</dbReference>
<dbReference type="AlphaFoldDB" id="A0A398BEJ8"/>
<protein>
    <recommendedName>
        <fullName evidence="4">YlaF family protein</fullName>
    </recommendedName>
</protein>
<evidence type="ECO:0000256" key="1">
    <source>
        <dbReference type="SAM" id="Phobius"/>
    </source>
</evidence>
<evidence type="ECO:0000313" key="2">
    <source>
        <dbReference type="EMBL" id="RID87701.1"/>
    </source>
</evidence>